<dbReference type="EMBL" id="SRPS01000064">
    <property type="protein sequence ID" value="KAG5971048.1"/>
    <property type="molecule type" value="Genomic_DNA"/>
</dbReference>
<accession>A0A9P7MVA6</accession>
<dbReference type="PANTHER" id="PTHR42031">
    <property type="entry name" value="KEY LIME PATHOGENICITY PROTEIN"/>
    <property type="match status" value="1"/>
</dbReference>
<dbReference type="Pfam" id="PF25438">
    <property type="entry name" value="DUF7896"/>
    <property type="match status" value="1"/>
</dbReference>
<evidence type="ECO:0000313" key="3">
    <source>
        <dbReference type="EMBL" id="KAG5971048.1"/>
    </source>
</evidence>
<feature type="region of interest" description="Disordered" evidence="1">
    <location>
        <begin position="112"/>
        <end position="139"/>
    </location>
</feature>
<evidence type="ECO:0000259" key="2">
    <source>
        <dbReference type="Pfam" id="PF25438"/>
    </source>
</evidence>
<name>A0A9P7MVA6_9HYPO</name>
<evidence type="ECO:0000313" key="4">
    <source>
        <dbReference type="Proteomes" id="UP000784919"/>
    </source>
</evidence>
<proteinExistence type="predicted"/>
<protein>
    <recommendedName>
        <fullName evidence="2">DUF7896 domain-containing protein</fullName>
    </recommendedName>
</protein>
<comment type="caution">
    <text evidence="3">The sequence shown here is derived from an EMBL/GenBank/DDBJ whole genome shotgun (WGS) entry which is preliminary data.</text>
</comment>
<dbReference type="OrthoDB" id="5377599at2759"/>
<dbReference type="PANTHER" id="PTHR42031:SF1">
    <property type="entry name" value="KEY LIME PATHOGENICITY PROTEIN"/>
    <property type="match status" value="1"/>
</dbReference>
<reference evidence="3" key="1">
    <citation type="journal article" date="2020" name="bioRxiv">
        <title>Whole genome comparisons of ergot fungi reveals the divergence and evolution of species within the genus Claviceps are the result of varying mechanisms driving genome evolution and host range expansion.</title>
        <authorList>
            <person name="Wyka S.A."/>
            <person name="Mondo S.J."/>
            <person name="Liu M."/>
            <person name="Dettman J."/>
            <person name="Nalam V."/>
            <person name="Broders K.D."/>
        </authorList>
    </citation>
    <scope>NUCLEOTIDE SEQUENCE</scope>
    <source>
        <strain evidence="3">CCC 1102</strain>
    </source>
</reference>
<feature type="region of interest" description="Disordered" evidence="1">
    <location>
        <begin position="1"/>
        <end position="32"/>
    </location>
</feature>
<sequence length="167" mass="18487">MSNLELGDSPSVLEAASPTRHASKGKNGPQRIHGPILFCPDCADNPEGFRETHELERHRKAKHQACVKRFVCRDPTEAGLVSKLSAIQPLSECKVCARGKEYRRKENAAAHLLNGHFKNKPPRNQNSVKEPGGGRNQKPMISLSDLSLWIMEFTVNFGEDCKASNGE</sequence>
<dbReference type="AlphaFoldDB" id="A0A9P7MVA6"/>
<dbReference type="Proteomes" id="UP000784919">
    <property type="component" value="Unassembled WGS sequence"/>
</dbReference>
<evidence type="ECO:0000256" key="1">
    <source>
        <dbReference type="SAM" id="MobiDB-lite"/>
    </source>
</evidence>
<organism evidence="3 4">
    <name type="scientific">Claviceps arundinis</name>
    <dbReference type="NCBI Taxonomy" id="1623583"/>
    <lineage>
        <taxon>Eukaryota</taxon>
        <taxon>Fungi</taxon>
        <taxon>Dikarya</taxon>
        <taxon>Ascomycota</taxon>
        <taxon>Pezizomycotina</taxon>
        <taxon>Sordariomycetes</taxon>
        <taxon>Hypocreomycetidae</taxon>
        <taxon>Hypocreales</taxon>
        <taxon>Clavicipitaceae</taxon>
        <taxon>Claviceps</taxon>
    </lineage>
</organism>
<dbReference type="InterPro" id="IPR057218">
    <property type="entry name" value="DUF7896"/>
</dbReference>
<feature type="domain" description="DUF7896" evidence="2">
    <location>
        <begin position="67"/>
        <end position="152"/>
    </location>
</feature>
<gene>
    <name evidence="3" type="ORF">E4U56_007128</name>
</gene>